<dbReference type="OrthoDB" id="1598710at2759"/>
<keyword evidence="3" id="KW-1185">Reference proteome</keyword>
<name>A0A834FTE8_RHOSS</name>
<comment type="caution">
    <text evidence="2">The sequence shown here is derived from an EMBL/GenBank/DDBJ whole genome shotgun (WGS) entry which is preliminary data.</text>
</comment>
<dbReference type="EMBL" id="WJXA01000516">
    <property type="protein sequence ID" value="KAF7112381.1"/>
    <property type="molecule type" value="Genomic_DNA"/>
</dbReference>
<dbReference type="AlphaFoldDB" id="A0A834FTE8"/>
<protein>
    <submittedName>
        <fullName evidence="2">Uncharacterized protein</fullName>
    </submittedName>
</protein>
<accession>A0A834FTE8</accession>
<feature type="transmembrane region" description="Helical" evidence="1">
    <location>
        <begin position="6"/>
        <end position="22"/>
    </location>
</feature>
<evidence type="ECO:0000256" key="1">
    <source>
        <dbReference type="SAM" id="Phobius"/>
    </source>
</evidence>
<reference evidence="2" key="1">
    <citation type="submission" date="2019-11" db="EMBL/GenBank/DDBJ databases">
        <authorList>
            <person name="Liu Y."/>
            <person name="Hou J."/>
            <person name="Li T.-Q."/>
            <person name="Guan C.-H."/>
            <person name="Wu X."/>
            <person name="Wu H.-Z."/>
            <person name="Ling F."/>
            <person name="Zhang R."/>
            <person name="Shi X.-G."/>
            <person name="Ren J.-P."/>
            <person name="Chen E.-F."/>
            <person name="Sun J.-M."/>
        </authorList>
    </citation>
    <scope>NUCLEOTIDE SEQUENCE</scope>
    <source>
        <strain evidence="2">Adult_tree_wgs_1</strain>
        <tissue evidence="2">Leaves</tissue>
    </source>
</reference>
<sequence length="83" mass="8883">MFTMVGATVLFGFTVTLIGLMLQKAHPAIATVYSHAGSISAVLGFFFMIAVFVSERFVWSLCASAGALSMVYVYSLAKPSHIT</sequence>
<evidence type="ECO:0000313" key="2">
    <source>
        <dbReference type="EMBL" id="KAF7112381.1"/>
    </source>
</evidence>
<feature type="transmembrane region" description="Helical" evidence="1">
    <location>
        <begin position="29"/>
        <end position="51"/>
    </location>
</feature>
<organism evidence="2 3">
    <name type="scientific">Rhododendron simsii</name>
    <name type="common">Sims's rhododendron</name>
    <dbReference type="NCBI Taxonomy" id="118357"/>
    <lineage>
        <taxon>Eukaryota</taxon>
        <taxon>Viridiplantae</taxon>
        <taxon>Streptophyta</taxon>
        <taxon>Embryophyta</taxon>
        <taxon>Tracheophyta</taxon>
        <taxon>Spermatophyta</taxon>
        <taxon>Magnoliopsida</taxon>
        <taxon>eudicotyledons</taxon>
        <taxon>Gunneridae</taxon>
        <taxon>Pentapetalae</taxon>
        <taxon>asterids</taxon>
        <taxon>Ericales</taxon>
        <taxon>Ericaceae</taxon>
        <taxon>Ericoideae</taxon>
        <taxon>Rhodoreae</taxon>
        <taxon>Rhododendron</taxon>
    </lineage>
</organism>
<dbReference type="Proteomes" id="UP000626092">
    <property type="component" value="Unassembled WGS sequence"/>
</dbReference>
<keyword evidence="1" id="KW-0812">Transmembrane</keyword>
<gene>
    <name evidence="2" type="ORF">RHSIM_RhsimUnG0235300</name>
</gene>
<keyword evidence="1" id="KW-0472">Membrane</keyword>
<keyword evidence="1" id="KW-1133">Transmembrane helix</keyword>
<proteinExistence type="predicted"/>
<evidence type="ECO:0000313" key="3">
    <source>
        <dbReference type="Proteomes" id="UP000626092"/>
    </source>
</evidence>
<feature type="transmembrane region" description="Helical" evidence="1">
    <location>
        <begin position="57"/>
        <end position="77"/>
    </location>
</feature>